<evidence type="ECO:0000256" key="2">
    <source>
        <dbReference type="ARBA" id="ARBA00022438"/>
    </source>
</evidence>
<gene>
    <name evidence="9" type="primary">ysdC_1</name>
    <name evidence="9" type="ORF">Mal4_24750</name>
</gene>
<comment type="similarity">
    <text evidence="1 6">Belongs to the peptidase M42 family.</text>
</comment>
<dbReference type="SUPFAM" id="SSF53187">
    <property type="entry name" value="Zn-dependent exopeptidases"/>
    <property type="match status" value="1"/>
</dbReference>
<evidence type="ECO:0000256" key="5">
    <source>
        <dbReference type="ARBA" id="ARBA00022801"/>
    </source>
</evidence>
<dbReference type="Gene3D" id="2.40.30.40">
    <property type="entry name" value="Peptidase M42, domain 2"/>
    <property type="match status" value="1"/>
</dbReference>
<feature type="binding site" evidence="8">
    <location>
        <position position="79"/>
    </location>
    <ligand>
        <name>Zn(2+)</name>
        <dbReference type="ChEBI" id="CHEBI:29105"/>
        <label>1</label>
    </ligand>
</feature>
<accession>A0A517Z6N1</accession>
<keyword evidence="4 8" id="KW-0479">Metal-binding</keyword>
<dbReference type="Proteomes" id="UP000320496">
    <property type="component" value="Chromosome"/>
</dbReference>
<sequence length="371" mass="39808">MTSSPDCNQPAGQAEALLAHLRRLTDLDAPTGFEEPVLRYMSEQLGSFCEQVEHDVRGNVYASLAGTTADALRIMITAHADEIGFLVTSVLADGFLRFTRLGHPTEMVLPGQRVRVHTASGSLEGVIGVKPGHVLAASEARTVPPVSEQYIDIGATSQAEAVEWGIEPGTPVTFHGPLTATAHPQRYFGKAVDNRAGCACLLELAKRLRQKRPEAHLEFVVVVEEEIGLRGAEVATRRVQPDVVIAIDTVPSGGTPDLRPDELPWQIGGGPLLKVRETKGLSTHGPLRNLFRRVADEQGIPYQLIVDTAGITDATSAQQASGDVAAMTIGLARRYSHSAAELFDLRDVSAIVDLIAHTCGAIASRDQLLRT</sequence>
<feature type="binding site" evidence="8">
    <location>
        <position position="248"/>
    </location>
    <ligand>
        <name>Zn(2+)</name>
        <dbReference type="ChEBI" id="CHEBI:29105"/>
        <label>1</label>
    </ligand>
</feature>
<dbReference type="OrthoDB" id="9772053at2"/>
<feature type="binding site" evidence="8">
    <location>
        <position position="193"/>
    </location>
    <ligand>
        <name>Zn(2+)</name>
        <dbReference type="ChEBI" id="CHEBI:29105"/>
        <label>1</label>
    </ligand>
</feature>
<dbReference type="GO" id="GO:0004177">
    <property type="term" value="F:aminopeptidase activity"/>
    <property type="evidence" value="ECO:0007669"/>
    <property type="project" value="UniProtKB-UniRule"/>
</dbReference>
<organism evidence="9 10">
    <name type="scientific">Maioricimonas rarisocia</name>
    <dbReference type="NCBI Taxonomy" id="2528026"/>
    <lineage>
        <taxon>Bacteria</taxon>
        <taxon>Pseudomonadati</taxon>
        <taxon>Planctomycetota</taxon>
        <taxon>Planctomycetia</taxon>
        <taxon>Planctomycetales</taxon>
        <taxon>Planctomycetaceae</taxon>
        <taxon>Maioricimonas</taxon>
    </lineage>
</organism>
<dbReference type="EMBL" id="CP036275">
    <property type="protein sequence ID" value="QDU38152.1"/>
    <property type="molecule type" value="Genomic_DNA"/>
</dbReference>
<name>A0A517Z6N1_9PLAN</name>
<protein>
    <submittedName>
        <fullName evidence="9">Aminopeptidase YsdC</fullName>
        <ecNumber evidence="9">3.4.11.-</ecNumber>
    </submittedName>
</protein>
<dbReference type="SUPFAM" id="SSF101821">
    <property type="entry name" value="Aminopeptidase/glucanase lid domain"/>
    <property type="match status" value="1"/>
</dbReference>
<evidence type="ECO:0000256" key="3">
    <source>
        <dbReference type="ARBA" id="ARBA00022670"/>
    </source>
</evidence>
<dbReference type="Pfam" id="PF05343">
    <property type="entry name" value="Peptidase_M42"/>
    <property type="match status" value="1"/>
</dbReference>
<dbReference type="KEGG" id="mri:Mal4_24750"/>
<dbReference type="EC" id="3.4.11.-" evidence="9"/>
<dbReference type="AlphaFoldDB" id="A0A517Z6N1"/>
<dbReference type="InterPro" id="IPR051464">
    <property type="entry name" value="Peptidase_M42_aminopept"/>
</dbReference>
<feature type="binding site" evidence="8">
    <location>
        <position position="193"/>
    </location>
    <ligand>
        <name>Zn(2+)</name>
        <dbReference type="ChEBI" id="CHEBI:29105"/>
        <label>2</label>
    </ligand>
</feature>
<evidence type="ECO:0000256" key="4">
    <source>
        <dbReference type="ARBA" id="ARBA00022723"/>
    </source>
</evidence>
<keyword evidence="10" id="KW-1185">Reference proteome</keyword>
<evidence type="ECO:0000256" key="7">
    <source>
        <dbReference type="PIRSR" id="PIRSR001123-1"/>
    </source>
</evidence>
<proteinExistence type="inferred from homology"/>
<keyword evidence="5 9" id="KW-0378">Hydrolase</keyword>
<dbReference type="Gene3D" id="3.40.630.10">
    <property type="entry name" value="Zn peptidases"/>
    <property type="match status" value="1"/>
</dbReference>
<dbReference type="InterPro" id="IPR008007">
    <property type="entry name" value="Peptidase_M42"/>
</dbReference>
<evidence type="ECO:0000256" key="6">
    <source>
        <dbReference type="PIRNR" id="PIRNR001123"/>
    </source>
</evidence>
<dbReference type="PANTHER" id="PTHR32481">
    <property type="entry name" value="AMINOPEPTIDASE"/>
    <property type="match status" value="1"/>
</dbReference>
<dbReference type="PANTHER" id="PTHR32481:SF0">
    <property type="entry name" value="AMINOPEPTIDASE YPDE-RELATED"/>
    <property type="match status" value="1"/>
</dbReference>
<evidence type="ECO:0000256" key="8">
    <source>
        <dbReference type="PIRSR" id="PIRSR001123-2"/>
    </source>
</evidence>
<keyword evidence="2 9" id="KW-0031">Aminopeptidase</keyword>
<feature type="active site" description="Proton acceptor" evidence="7">
    <location>
        <position position="225"/>
    </location>
</feature>
<dbReference type="GO" id="GO:0046872">
    <property type="term" value="F:metal ion binding"/>
    <property type="evidence" value="ECO:0007669"/>
    <property type="project" value="UniProtKB-UniRule"/>
</dbReference>
<reference evidence="9 10" key="1">
    <citation type="submission" date="2019-02" db="EMBL/GenBank/DDBJ databases">
        <title>Deep-cultivation of Planctomycetes and their phenomic and genomic characterization uncovers novel biology.</title>
        <authorList>
            <person name="Wiegand S."/>
            <person name="Jogler M."/>
            <person name="Boedeker C."/>
            <person name="Pinto D."/>
            <person name="Vollmers J."/>
            <person name="Rivas-Marin E."/>
            <person name="Kohn T."/>
            <person name="Peeters S.H."/>
            <person name="Heuer A."/>
            <person name="Rast P."/>
            <person name="Oberbeckmann S."/>
            <person name="Bunk B."/>
            <person name="Jeske O."/>
            <person name="Meyerdierks A."/>
            <person name="Storesund J.E."/>
            <person name="Kallscheuer N."/>
            <person name="Luecker S."/>
            <person name="Lage O.M."/>
            <person name="Pohl T."/>
            <person name="Merkel B.J."/>
            <person name="Hornburger P."/>
            <person name="Mueller R.-W."/>
            <person name="Bruemmer F."/>
            <person name="Labrenz M."/>
            <person name="Spormann A.M."/>
            <person name="Op den Camp H."/>
            <person name="Overmann J."/>
            <person name="Amann R."/>
            <person name="Jetten M.S.M."/>
            <person name="Mascher T."/>
            <person name="Medema M.H."/>
            <person name="Devos D.P."/>
            <person name="Kaster A.-K."/>
            <person name="Ovreas L."/>
            <person name="Rohde M."/>
            <person name="Galperin M.Y."/>
            <person name="Jogler C."/>
        </authorList>
    </citation>
    <scope>NUCLEOTIDE SEQUENCE [LARGE SCALE GENOMIC DNA]</scope>
    <source>
        <strain evidence="9 10">Mal4</strain>
    </source>
</reference>
<evidence type="ECO:0000256" key="1">
    <source>
        <dbReference type="ARBA" id="ARBA00006272"/>
    </source>
</evidence>
<feature type="binding site" evidence="8">
    <location>
        <position position="337"/>
    </location>
    <ligand>
        <name>Zn(2+)</name>
        <dbReference type="ChEBI" id="CHEBI:29105"/>
        <label>2</label>
    </ligand>
</feature>
<dbReference type="InterPro" id="IPR023367">
    <property type="entry name" value="Peptidase_M42_dom2"/>
</dbReference>
<comment type="cofactor">
    <cofactor evidence="8">
        <name>a divalent metal cation</name>
        <dbReference type="ChEBI" id="CHEBI:60240"/>
    </cofactor>
    <text evidence="8">Binds 2 divalent metal cations per subunit.</text>
</comment>
<dbReference type="PIRSF" id="PIRSF001123">
    <property type="entry name" value="PepA_GA"/>
    <property type="match status" value="1"/>
</dbReference>
<keyword evidence="3" id="KW-0645">Protease</keyword>
<dbReference type="RefSeq" id="WP_145369466.1">
    <property type="nucleotide sequence ID" value="NZ_CP036275.1"/>
</dbReference>
<evidence type="ECO:0000313" key="9">
    <source>
        <dbReference type="EMBL" id="QDU38152.1"/>
    </source>
</evidence>
<dbReference type="GO" id="GO:0006508">
    <property type="term" value="P:proteolysis"/>
    <property type="evidence" value="ECO:0007669"/>
    <property type="project" value="UniProtKB-KW"/>
</dbReference>
<feature type="binding site" evidence="8">
    <location>
        <position position="226"/>
    </location>
    <ligand>
        <name>Zn(2+)</name>
        <dbReference type="ChEBI" id="CHEBI:29105"/>
        <label>2</label>
    </ligand>
</feature>
<evidence type="ECO:0000313" key="10">
    <source>
        <dbReference type="Proteomes" id="UP000320496"/>
    </source>
</evidence>